<comment type="caution">
    <text evidence="10">The sequence shown here is derived from an EMBL/GenBank/DDBJ whole genome shotgun (WGS) entry which is preliminary data.</text>
</comment>
<name>A0ABW2FRP8_9ACTN</name>
<sequence length="944" mass="97446">MNVRAWRAALRIARRDALRAKGRSALVLAMIALPVLGVAGADVVYRSAELDPGEAIVRQMGRADALLQLEQRGQAVLQSPDAGETSWGGTSDDPAAKKRDLTPEEKRSRDTDPAALATALLPRGTTLVPVVNGPRASATTKDGRLGVDTAEADLSDPVWHGRLDLVGGRPPAAADEIAATRAFLDQAGLHVGDTTTFTGLTGRRFTVTGIVEDPSDLHSTTVVGRPGALVDALDKGGAPGRGSWLVRLPAGASLDWPQVLELNKYGFTAASRTVLLDPPARAQVPFYAWQDAHGGSYQRIDSTALVVLGTVVGMALLEIVLLAGPAFAVGARRSRRQLGLLAAGGGDRSHIRAVVLGGGVVLGIAGAVVGVVLAVGLVAVLQPWAEETAGRRFGHFDLQPLDLLGVAAIGLVTGLLAAVVPAFQAARQDVVEALTGRGSVKPASRKLALAGLVMVGSGAALALLGTATGTVWRTAAVLGGSAVAELGMIACTPLLIGFFGRLGRHLPLSPRLALRDAVRHRGRTAPAVAAVMAAVAGAVAVGIYSASADQEQRQGYHAVLPSGAVMVHTYDGHGTDGPDIAALRSAVERSVPDLGRRADLYGTTYGKGCDTPRGCGWFGVQIPKENRCPSQDPDSPDRQFDQAELQRLQREDPRCRPDPAQVYFGDTMVPAGDATLLANMFGVSDPAAGRALEAGKAVVFDPKYLKDGRITLDLSASPTEEETARNPKAEPVVEHVSVDAVLVHAGTASAQAVVSPQTAQRLGLLVRPSGSVWLPATAPSSASEQKATAAVGKVDDRAELRVERGYRSQQTLVGLALSGFAAIVALGAAGIATGLAAADSQRDLATLAAVGASGGIRRRLSGFQCGVIAAMGTVLGTVCGVVPAVALRKLEASAVDGVVGGSRPAVIVFPWLDMGVTLVVLPLVAVGLAMLFTRSRLALGRRAA</sequence>
<feature type="compositionally biased region" description="Basic and acidic residues" evidence="7">
    <location>
        <begin position="94"/>
        <end position="112"/>
    </location>
</feature>
<keyword evidence="4 8" id="KW-1133">Transmembrane helix</keyword>
<dbReference type="Proteomes" id="UP001596435">
    <property type="component" value="Unassembled WGS sequence"/>
</dbReference>
<accession>A0ABW2FRP8</accession>
<evidence type="ECO:0000259" key="9">
    <source>
        <dbReference type="Pfam" id="PF02687"/>
    </source>
</evidence>
<dbReference type="PANTHER" id="PTHR30572:SF4">
    <property type="entry name" value="ABC TRANSPORTER PERMEASE YTRF"/>
    <property type="match status" value="1"/>
</dbReference>
<comment type="subcellular location">
    <subcellularLocation>
        <location evidence="1">Cell membrane</location>
        <topology evidence="1">Multi-pass membrane protein</topology>
    </subcellularLocation>
</comment>
<dbReference type="EMBL" id="JBHTAJ010000003">
    <property type="protein sequence ID" value="MFC7178300.1"/>
    <property type="molecule type" value="Genomic_DNA"/>
</dbReference>
<feature type="transmembrane region" description="Helical" evidence="8">
    <location>
        <begin position="305"/>
        <end position="330"/>
    </location>
</feature>
<keyword evidence="11" id="KW-1185">Reference proteome</keyword>
<dbReference type="RefSeq" id="WP_380230291.1">
    <property type="nucleotide sequence ID" value="NZ_JBHSVH010000002.1"/>
</dbReference>
<proteinExistence type="inferred from homology"/>
<evidence type="ECO:0000256" key="4">
    <source>
        <dbReference type="ARBA" id="ARBA00022989"/>
    </source>
</evidence>
<evidence type="ECO:0000313" key="10">
    <source>
        <dbReference type="EMBL" id="MFC7178300.1"/>
    </source>
</evidence>
<evidence type="ECO:0000256" key="5">
    <source>
        <dbReference type="ARBA" id="ARBA00023136"/>
    </source>
</evidence>
<feature type="region of interest" description="Disordered" evidence="7">
    <location>
        <begin position="77"/>
        <end position="113"/>
    </location>
</feature>
<dbReference type="InterPro" id="IPR050250">
    <property type="entry name" value="Macrolide_Exporter_MacB"/>
</dbReference>
<evidence type="ECO:0000256" key="3">
    <source>
        <dbReference type="ARBA" id="ARBA00022692"/>
    </source>
</evidence>
<keyword evidence="2" id="KW-1003">Cell membrane</keyword>
<evidence type="ECO:0000256" key="6">
    <source>
        <dbReference type="ARBA" id="ARBA00038076"/>
    </source>
</evidence>
<dbReference type="Pfam" id="PF02687">
    <property type="entry name" value="FtsX"/>
    <property type="match status" value="1"/>
</dbReference>
<dbReference type="PANTHER" id="PTHR30572">
    <property type="entry name" value="MEMBRANE COMPONENT OF TRANSPORTER-RELATED"/>
    <property type="match status" value="1"/>
</dbReference>
<evidence type="ECO:0000256" key="1">
    <source>
        <dbReference type="ARBA" id="ARBA00004651"/>
    </source>
</evidence>
<feature type="transmembrane region" description="Helical" evidence="8">
    <location>
        <begin position="907"/>
        <end position="932"/>
    </location>
</feature>
<protein>
    <submittedName>
        <fullName evidence="10">FtsX-like permease family protein</fullName>
    </submittedName>
</protein>
<feature type="transmembrane region" description="Helical" evidence="8">
    <location>
        <begin position="447"/>
        <end position="472"/>
    </location>
</feature>
<feature type="transmembrane region" description="Helical" evidence="8">
    <location>
        <begin position="524"/>
        <end position="544"/>
    </location>
</feature>
<keyword evidence="3 8" id="KW-0812">Transmembrane</keyword>
<feature type="transmembrane region" description="Helical" evidence="8">
    <location>
        <begin position="351"/>
        <end position="384"/>
    </location>
</feature>
<feature type="domain" description="ABC3 transporter permease C-terminal" evidence="9">
    <location>
        <begin position="312"/>
        <end position="429"/>
    </location>
</feature>
<comment type="similarity">
    <text evidence="6">Belongs to the ABC-4 integral membrane protein family.</text>
</comment>
<evidence type="ECO:0000313" key="11">
    <source>
        <dbReference type="Proteomes" id="UP001596435"/>
    </source>
</evidence>
<gene>
    <name evidence="10" type="ORF">ACFQMG_01835</name>
</gene>
<evidence type="ECO:0000256" key="7">
    <source>
        <dbReference type="SAM" id="MobiDB-lite"/>
    </source>
</evidence>
<evidence type="ECO:0000256" key="2">
    <source>
        <dbReference type="ARBA" id="ARBA00022475"/>
    </source>
</evidence>
<organism evidence="10 11">
    <name type="scientific">Kitasatospora paranensis</name>
    <dbReference type="NCBI Taxonomy" id="258053"/>
    <lineage>
        <taxon>Bacteria</taxon>
        <taxon>Bacillati</taxon>
        <taxon>Actinomycetota</taxon>
        <taxon>Actinomycetes</taxon>
        <taxon>Kitasatosporales</taxon>
        <taxon>Streptomycetaceae</taxon>
        <taxon>Kitasatospora</taxon>
    </lineage>
</organism>
<reference evidence="11" key="1">
    <citation type="journal article" date="2019" name="Int. J. Syst. Evol. Microbiol.">
        <title>The Global Catalogue of Microorganisms (GCM) 10K type strain sequencing project: providing services to taxonomists for standard genome sequencing and annotation.</title>
        <authorList>
            <consortium name="The Broad Institute Genomics Platform"/>
            <consortium name="The Broad Institute Genome Sequencing Center for Infectious Disease"/>
            <person name="Wu L."/>
            <person name="Ma J."/>
        </authorList>
    </citation>
    <scope>NUCLEOTIDE SEQUENCE [LARGE SCALE GENOMIC DNA]</scope>
    <source>
        <strain evidence="11">CGMCC 1.12859</strain>
    </source>
</reference>
<dbReference type="InterPro" id="IPR003838">
    <property type="entry name" value="ABC3_permease_C"/>
</dbReference>
<feature type="transmembrane region" description="Helical" evidence="8">
    <location>
        <begin position="812"/>
        <end position="838"/>
    </location>
</feature>
<evidence type="ECO:0000256" key="8">
    <source>
        <dbReference type="SAM" id="Phobius"/>
    </source>
</evidence>
<feature type="transmembrane region" description="Helical" evidence="8">
    <location>
        <begin position="867"/>
        <end position="887"/>
    </location>
</feature>
<feature type="transmembrane region" description="Helical" evidence="8">
    <location>
        <begin position="478"/>
        <end position="503"/>
    </location>
</feature>
<keyword evidence="5 8" id="KW-0472">Membrane</keyword>
<feature type="transmembrane region" description="Helical" evidence="8">
    <location>
        <begin position="404"/>
        <end position="426"/>
    </location>
</feature>